<gene>
    <name evidence="6" type="ORF">B4U80_13175</name>
</gene>
<keyword evidence="4" id="KW-0539">Nucleus</keyword>
<dbReference type="SMART" id="SM00320">
    <property type="entry name" value="WD40"/>
    <property type="match status" value="2"/>
</dbReference>
<dbReference type="STRING" id="299467.A0A443SUU0"/>
<evidence type="ECO:0000256" key="4">
    <source>
        <dbReference type="ARBA" id="ARBA00023242"/>
    </source>
</evidence>
<comment type="caution">
    <text evidence="6">The sequence shown here is derived from an EMBL/GenBank/DDBJ whole genome shotgun (WGS) entry which is preliminary data.</text>
</comment>
<evidence type="ECO:0000256" key="2">
    <source>
        <dbReference type="ARBA" id="ARBA00022574"/>
    </source>
</evidence>
<dbReference type="InterPro" id="IPR001680">
    <property type="entry name" value="WD40_rpt"/>
</dbReference>
<evidence type="ECO:0000256" key="5">
    <source>
        <dbReference type="PROSITE-ProRule" id="PRU00221"/>
    </source>
</evidence>
<dbReference type="AlphaFoldDB" id="A0A443SUU0"/>
<dbReference type="SUPFAM" id="SSF50978">
    <property type="entry name" value="WD40 repeat-like"/>
    <property type="match status" value="1"/>
</dbReference>
<dbReference type="InterPro" id="IPR015943">
    <property type="entry name" value="WD40/YVTN_repeat-like_dom_sf"/>
</dbReference>
<dbReference type="InterPro" id="IPR036322">
    <property type="entry name" value="WD40_repeat_dom_sf"/>
</dbReference>
<dbReference type="PANTHER" id="PTHR22652:SF0">
    <property type="entry name" value="NUCLEOPORIN NUP43"/>
    <property type="match status" value="1"/>
</dbReference>
<evidence type="ECO:0000256" key="3">
    <source>
        <dbReference type="ARBA" id="ARBA00022737"/>
    </source>
</evidence>
<keyword evidence="3" id="KW-0677">Repeat</keyword>
<keyword evidence="2 5" id="KW-0853">WD repeat</keyword>
<dbReference type="EMBL" id="NCKV01000220">
    <property type="protein sequence ID" value="RWS31264.1"/>
    <property type="molecule type" value="Genomic_DNA"/>
</dbReference>
<comment type="subcellular location">
    <subcellularLocation>
        <location evidence="1">Nucleus</location>
    </subcellularLocation>
</comment>
<feature type="repeat" description="WD" evidence="5">
    <location>
        <begin position="241"/>
        <end position="283"/>
    </location>
</feature>
<reference evidence="6 7" key="1">
    <citation type="journal article" date="2018" name="Gigascience">
        <title>Genomes of trombidid mites reveal novel predicted allergens and laterally-transferred genes associated with secondary metabolism.</title>
        <authorList>
            <person name="Dong X."/>
            <person name="Chaisiri K."/>
            <person name="Xia D."/>
            <person name="Armstrong S.D."/>
            <person name="Fang Y."/>
            <person name="Donnelly M.J."/>
            <person name="Kadowaki T."/>
            <person name="McGarry J.W."/>
            <person name="Darby A.C."/>
            <person name="Makepeace B.L."/>
        </authorList>
    </citation>
    <scope>NUCLEOTIDE SEQUENCE [LARGE SCALE GENOMIC DNA]</scope>
    <source>
        <strain evidence="6">UoL-UT</strain>
    </source>
</reference>
<keyword evidence="7" id="KW-1185">Reference proteome</keyword>
<sequence>MIVEYVSQKINAIRWRSTTDAMFRSAFESTFVCGTTDNCHKSDTNKVILGSVDSAIDDTVDISFKHELPIRGDVTRVITFNDILSLVTSNAGDARLYQINETGDKLSEIKVWYKLDEFGCMDAVHISPSTAVICGKEGIIKSVDVVKTDSDPQSSKVISQTSLECIEQLSPNEVIVGNESGLLKVIDLRTSDSTMSLGYNLSIITCVKRNPSNRHIIASGNDSGVLSLWDLRSNASHLLHVAAHNALISELQYKENDNNTIITSSNDGQLLKWTLTPSSQFEKVDAIMGKEGDPAVNSFHINMNNDIIFSTDNEVLYFGQM</sequence>
<accession>A0A443SUU0</accession>
<evidence type="ECO:0000313" key="6">
    <source>
        <dbReference type="EMBL" id="RWS31264.1"/>
    </source>
</evidence>
<dbReference type="Proteomes" id="UP000288716">
    <property type="component" value="Unassembled WGS sequence"/>
</dbReference>
<evidence type="ECO:0000256" key="1">
    <source>
        <dbReference type="ARBA" id="ARBA00004123"/>
    </source>
</evidence>
<organism evidence="6 7">
    <name type="scientific">Leptotrombidium deliense</name>
    <dbReference type="NCBI Taxonomy" id="299467"/>
    <lineage>
        <taxon>Eukaryota</taxon>
        <taxon>Metazoa</taxon>
        <taxon>Ecdysozoa</taxon>
        <taxon>Arthropoda</taxon>
        <taxon>Chelicerata</taxon>
        <taxon>Arachnida</taxon>
        <taxon>Acari</taxon>
        <taxon>Acariformes</taxon>
        <taxon>Trombidiformes</taxon>
        <taxon>Prostigmata</taxon>
        <taxon>Anystina</taxon>
        <taxon>Parasitengona</taxon>
        <taxon>Trombiculoidea</taxon>
        <taxon>Trombiculidae</taxon>
        <taxon>Leptotrombidium</taxon>
    </lineage>
</organism>
<evidence type="ECO:0000313" key="7">
    <source>
        <dbReference type="Proteomes" id="UP000288716"/>
    </source>
</evidence>
<name>A0A443SUU0_9ACAR</name>
<dbReference type="GO" id="GO:0031080">
    <property type="term" value="C:nuclear pore outer ring"/>
    <property type="evidence" value="ECO:0007669"/>
    <property type="project" value="TreeGrafter"/>
</dbReference>
<protein>
    <submittedName>
        <fullName evidence="6">Uncharacterized protein</fullName>
    </submittedName>
</protein>
<dbReference type="VEuPathDB" id="VectorBase:LDEU000779"/>
<dbReference type="PANTHER" id="PTHR22652">
    <property type="entry name" value="NUCLEOPORIN NUP43"/>
    <property type="match status" value="1"/>
</dbReference>
<dbReference type="OrthoDB" id="9890280at2759"/>
<dbReference type="Gene3D" id="2.130.10.10">
    <property type="entry name" value="YVTN repeat-like/Quinoprotein amine dehydrogenase"/>
    <property type="match status" value="1"/>
</dbReference>
<dbReference type="PROSITE" id="PS50082">
    <property type="entry name" value="WD_REPEATS_2"/>
    <property type="match status" value="1"/>
</dbReference>
<proteinExistence type="predicted"/>